<dbReference type="PANTHER" id="PTHR24148:SF77">
    <property type="entry name" value="HETEROKARYON INCOMPATIBILITY DOMAIN-CONTAINING PROTEIN"/>
    <property type="match status" value="1"/>
</dbReference>
<dbReference type="EMBL" id="ML976659">
    <property type="protein sequence ID" value="KAF1978950.1"/>
    <property type="molecule type" value="Genomic_DNA"/>
</dbReference>
<proteinExistence type="predicted"/>
<dbReference type="AlphaFoldDB" id="A0A6A5VQU3"/>
<keyword evidence="3" id="KW-1185">Reference proteome</keyword>
<dbReference type="Pfam" id="PF06985">
    <property type="entry name" value="HET"/>
    <property type="match status" value="1"/>
</dbReference>
<evidence type="ECO:0000259" key="1">
    <source>
        <dbReference type="Pfam" id="PF06985"/>
    </source>
</evidence>
<dbReference type="Proteomes" id="UP000800036">
    <property type="component" value="Unassembled WGS sequence"/>
</dbReference>
<feature type="non-terminal residue" evidence="2">
    <location>
        <position position="1"/>
    </location>
</feature>
<dbReference type="PANTHER" id="PTHR24148">
    <property type="entry name" value="ANKYRIN REPEAT DOMAIN-CONTAINING PROTEIN 39 HOMOLOG-RELATED"/>
    <property type="match status" value="1"/>
</dbReference>
<dbReference type="InterPro" id="IPR052895">
    <property type="entry name" value="HetReg/Transcr_Mod"/>
</dbReference>
<sequence length="128" mass="14611">FRILTLEPSDDEFAPVVCSITECSMQEGKRYVALSYEWNDPTFTDDDPNMQVTPNLLDALVYFRSTLPFREAGVFWVDALCINQSDVVERSAQVKMMGDIYRNAHRVICWLGRATRNSYSQDDGAVCL</sequence>
<protein>
    <recommendedName>
        <fullName evidence="1">Heterokaryon incompatibility domain-containing protein</fullName>
    </recommendedName>
</protein>
<evidence type="ECO:0000313" key="3">
    <source>
        <dbReference type="Proteomes" id="UP000800036"/>
    </source>
</evidence>
<evidence type="ECO:0000313" key="2">
    <source>
        <dbReference type="EMBL" id="KAF1978950.1"/>
    </source>
</evidence>
<feature type="non-terminal residue" evidence="2">
    <location>
        <position position="128"/>
    </location>
</feature>
<feature type="domain" description="Heterokaryon incompatibility" evidence="1">
    <location>
        <begin position="31"/>
        <end position="118"/>
    </location>
</feature>
<name>A0A6A5VQU3_9PLEO</name>
<dbReference type="OrthoDB" id="5386682at2759"/>
<dbReference type="InterPro" id="IPR010730">
    <property type="entry name" value="HET"/>
</dbReference>
<accession>A0A6A5VQU3</accession>
<organism evidence="2 3">
    <name type="scientific">Bimuria novae-zelandiae CBS 107.79</name>
    <dbReference type="NCBI Taxonomy" id="1447943"/>
    <lineage>
        <taxon>Eukaryota</taxon>
        <taxon>Fungi</taxon>
        <taxon>Dikarya</taxon>
        <taxon>Ascomycota</taxon>
        <taxon>Pezizomycotina</taxon>
        <taxon>Dothideomycetes</taxon>
        <taxon>Pleosporomycetidae</taxon>
        <taxon>Pleosporales</taxon>
        <taxon>Massarineae</taxon>
        <taxon>Didymosphaeriaceae</taxon>
        <taxon>Bimuria</taxon>
    </lineage>
</organism>
<gene>
    <name evidence="2" type="ORF">BU23DRAFT_438104</name>
</gene>
<reference evidence="2" key="1">
    <citation type="journal article" date="2020" name="Stud. Mycol.">
        <title>101 Dothideomycetes genomes: a test case for predicting lifestyles and emergence of pathogens.</title>
        <authorList>
            <person name="Haridas S."/>
            <person name="Albert R."/>
            <person name="Binder M."/>
            <person name="Bloem J."/>
            <person name="Labutti K."/>
            <person name="Salamov A."/>
            <person name="Andreopoulos B."/>
            <person name="Baker S."/>
            <person name="Barry K."/>
            <person name="Bills G."/>
            <person name="Bluhm B."/>
            <person name="Cannon C."/>
            <person name="Castanera R."/>
            <person name="Culley D."/>
            <person name="Daum C."/>
            <person name="Ezra D."/>
            <person name="Gonzalez J."/>
            <person name="Henrissat B."/>
            <person name="Kuo A."/>
            <person name="Liang C."/>
            <person name="Lipzen A."/>
            <person name="Lutzoni F."/>
            <person name="Magnuson J."/>
            <person name="Mondo S."/>
            <person name="Nolan M."/>
            <person name="Ohm R."/>
            <person name="Pangilinan J."/>
            <person name="Park H.-J."/>
            <person name="Ramirez L."/>
            <person name="Alfaro M."/>
            <person name="Sun H."/>
            <person name="Tritt A."/>
            <person name="Yoshinaga Y."/>
            <person name="Zwiers L.-H."/>
            <person name="Turgeon B."/>
            <person name="Goodwin S."/>
            <person name="Spatafora J."/>
            <person name="Crous P."/>
            <person name="Grigoriev I."/>
        </authorList>
    </citation>
    <scope>NUCLEOTIDE SEQUENCE</scope>
    <source>
        <strain evidence="2">CBS 107.79</strain>
    </source>
</reference>